<dbReference type="PANTHER" id="PTHR14523">
    <property type="entry name" value="UNCHARACTERIZED PROTEIN C17ORF53 HOMOLOG"/>
    <property type="match status" value="1"/>
</dbReference>
<dbReference type="Proteomes" id="UP001151760">
    <property type="component" value="Unassembled WGS sequence"/>
</dbReference>
<gene>
    <name evidence="2" type="ORF">Tco_1067801</name>
</gene>
<dbReference type="EMBL" id="BQNB010019512">
    <property type="protein sequence ID" value="GJT86084.1"/>
    <property type="molecule type" value="Genomic_DNA"/>
</dbReference>
<dbReference type="Pfam" id="PF15072">
    <property type="entry name" value="HROB"/>
    <property type="match status" value="1"/>
</dbReference>
<proteinExistence type="predicted"/>
<dbReference type="PANTHER" id="PTHR14523:SF1">
    <property type="entry name" value="HOMOLOGOUS RECOMBINATION OB-FOLD PROTEIN"/>
    <property type="match status" value="1"/>
</dbReference>
<name>A0ABQ5HF79_9ASTR</name>
<evidence type="ECO:0000313" key="2">
    <source>
        <dbReference type="EMBL" id="GJT86084.1"/>
    </source>
</evidence>
<reference evidence="2" key="2">
    <citation type="submission" date="2022-01" db="EMBL/GenBank/DDBJ databases">
        <authorList>
            <person name="Yamashiro T."/>
            <person name="Shiraishi A."/>
            <person name="Satake H."/>
            <person name="Nakayama K."/>
        </authorList>
    </citation>
    <scope>NUCLEOTIDE SEQUENCE</scope>
</reference>
<dbReference type="InterPro" id="IPR028045">
    <property type="entry name" value="HROB"/>
</dbReference>
<accession>A0ABQ5HF79</accession>
<protein>
    <submittedName>
        <fullName evidence="2">Nucleotidyltransferase, ribonuclease H</fullName>
    </submittedName>
</protein>
<evidence type="ECO:0000313" key="3">
    <source>
        <dbReference type="Proteomes" id="UP001151760"/>
    </source>
</evidence>
<comment type="caution">
    <text evidence="2">The sequence shown here is derived from an EMBL/GenBank/DDBJ whole genome shotgun (WGS) entry which is preliminary data.</text>
</comment>
<reference evidence="2" key="1">
    <citation type="journal article" date="2022" name="Int. J. Mol. Sci.">
        <title>Draft Genome of Tanacetum Coccineum: Genomic Comparison of Closely Related Tanacetum-Family Plants.</title>
        <authorList>
            <person name="Yamashiro T."/>
            <person name="Shiraishi A."/>
            <person name="Nakayama K."/>
            <person name="Satake H."/>
        </authorList>
    </citation>
    <scope>NUCLEOTIDE SEQUENCE</scope>
</reference>
<feature type="domain" description="Homologous recombination OB-fold protein OB-fold" evidence="1">
    <location>
        <begin position="87"/>
        <end position="167"/>
    </location>
</feature>
<dbReference type="InterPro" id="IPR058570">
    <property type="entry name" value="HROB_OB"/>
</dbReference>
<keyword evidence="3" id="KW-1185">Reference proteome</keyword>
<organism evidence="2 3">
    <name type="scientific">Tanacetum coccineum</name>
    <dbReference type="NCBI Taxonomy" id="301880"/>
    <lineage>
        <taxon>Eukaryota</taxon>
        <taxon>Viridiplantae</taxon>
        <taxon>Streptophyta</taxon>
        <taxon>Embryophyta</taxon>
        <taxon>Tracheophyta</taxon>
        <taxon>Spermatophyta</taxon>
        <taxon>Magnoliopsida</taxon>
        <taxon>eudicotyledons</taxon>
        <taxon>Gunneridae</taxon>
        <taxon>Pentapetalae</taxon>
        <taxon>asterids</taxon>
        <taxon>campanulids</taxon>
        <taxon>Asterales</taxon>
        <taxon>Asteraceae</taxon>
        <taxon>Asteroideae</taxon>
        <taxon>Anthemideae</taxon>
        <taxon>Anthemidinae</taxon>
        <taxon>Tanacetum</taxon>
    </lineage>
</organism>
<evidence type="ECO:0000259" key="1">
    <source>
        <dbReference type="Pfam" id="PF15072"/>
    </source>
</evidence>
<sequence length="243" mass="27090">MNTPPKHEWEQALDMDDSDLRLTPVLCPTNNPHILLETTTTTQTIFSTQNHQIDTCGEKPVRIIPCPASIVQGECFGDIKKFCKNGKLEKFVSIIKSCTPNTLGNLMVTLKDPSGIISVSIHYQVLTDEWFGKAIIVGAALIRHSVSAFSPNQSNHYLNITKKNMVFQIMPPLSPRVGYKKDARISRHASNGKDDCRSCGSANEDHEKKRLPRQILKIDLVSVDVRISIMSGKPHPFNGTEEL</sequence>